<dbReference type="InterPro" id="IPR004006">
    <property type="entry name" value="DhaK_dom"/>
</dbReference>
<dbReference type="InterPro" id="IPR050861">
    <property type="entry name" value="Dihydroxyacetone_Kinase"/>
</dbReference>
<dbReference type="Gene3D" id="3.40.50.10440">
    <property type="entry name" value="Dihydroxyacetone kinase, domain 1"/>
    <property type="match status" value="1"/>
</dbReference>
<evidence type="ECO:0000313" key="2">
    <source>
        <dbReference type="EMBL" id="GHF97431.1"/>
    </source>
</evidence>
<dbReference type="PANTHER" id="PTHR28629">
    <property type="entry name" value="TRIOKINASE/FMN CYCLASE"/>
    <property type="match status" value="1"/>
</dbReference>
<proteinExistence type="predicted"/>
<comment type="caution">
    <text evidence="2">The sequence shown here is derived from an EMBL/GenBank/DDBJ whole genome shotgun (WGS) entry which is preliminary data.</text>
</comment>
<keyword evidence="3" id="KW-1185">Reference proteome</keyword>
<feature type="domain" description="DhaK" evidence="1">
    <location>
        <begin position="37"/>
        <end position="359"/>
    </location>
</feature>
<keyword evidence="2" id="KW-0418">Kinase</keyword>
<gene>
    <name evidence="2" type="primary">dhaK</name>
    <name evidence="2" type="ORF">GCM10017783_06620</name>
</gene>
<dbReference type="Pfam" id="PF02733">
    <property type="entry name" value="Dak1"/>
    <property type="match status" value="1"/>
</dbReference>
<keyword evidence="2" id="KW-0808">Transferase</keyword>
<protein>
    <submittedName>
        <fullName evidence="2">Dihydroxyacetone kinase subunit DhaK</fullName>
    </submittedName>
</protein>
<evidence type="ECO:0000313" key="3">
    <source>
        <dbReference type="Proteomes" id="UP000632154"/>
    </source>
</evidence>
<sequence length="361" mass="38131">MGLSHTNLFGPPAQFRGLRPLRPPTQGASHMKKIINAPQNVVREACEGFALAHADLVTLHPEPLFIARREKPAGVALISGGGSGHEPLHSGFVGRGMLAAACPGEVFTSPVPDQMLAAAKEVGGEAGVLLIIKNYTGDVMNFELAAELAQAEGLRVESVTIDDDVAVQDSTWTAGRRGVAGTVLLEKIAGAAAEEGQSLEAVKAIAERVIANVRSMGLALSGATVPAAGKPNFTLPDGEYELGIGIHGEPGRERLPLRPADELVEALLEPILNDLPLAENESVILLTNGMGGTPQLELYIAHRRAVGLLEERGLRVARHLVGNFVTSLDMQGLSLSVLRADDEMLRLWDAPVHTAALRWGA</sequence>
<dbReference type="Gene3D" id="3.30.1180.20">
    <property type="entry name" value="Dihydroxyacetone kinase, domain 2"/>
    <property type="match status" value="1"/>
</dbReference>
<dbReference type="Proteomes" id="UP000632154">
    <property type="component" value="Unassembled WGS sequence"/>
</dbReference>
<name>A0ABQ3K0M4_9DEIO</name>
<dbReference type="PANTHER" id="PTHR28629:SF4">
    <property type="entry name" value="TRIOKINASE_FMN CYCLASE"/>
    <property type="match status" value="1"/>
</dbReference>
<dbReference type="GO" id="GO:0016301">
    <property type="term" value="F:kinase activity"/>
    <property type="evidence" value="ECO:0007669"/>
    <property type="project" value="UniProtKB-KW"/>
</dbReference>
<dbReference type="EMBL" id="BNAL01000005">
    <property type="protein sequence ID" value="GHF97431.1"/>
    <property type="molecule type" value="Genomic_DNA"/>
</dbReference>
<dbReference type="NCBIfam" id="TIGR02363">
    <property type="entry name" value="dhaK1"/>
    <property type="match status" value="1"/>
</dbReference>
<reference evidence="3" key="1">
    <citation type="journal article" date="2019" name="Int. J. Syst. Evol. Microbiol.">
        <title>The Global Catalogue of Microorganisms (GCM) 10K type strain sequencing project: providing services to taxonomists for standard genome sequencing and annotation.</title>
        <authorList>
            <consortium name="The Broad Institute Genomics Platform"/>
            <consortium name="The Broad Institute Genome Sequencing Center for Infectious Disease"/>
            <person name="Wu L."/>
            <person name="Ma J."/>
        </authorList>
    </citation>
    <scope>NUCLEOTIDE SEQUENCE [LARGE SCALE GENOMIC DNA]</scope>
    <source>
        <strain evidence="3">CGMCC 1.18439</strain>
    </source>
</reference>
<evidence type="ECO:0000259" key="1">
    <source>
        <dbReference type="PROSITE" id="PS51481"/>
    </source>
</evidence>
<organism evidence="2 3">
    <name type="scientific">Deinococcus piscis</name>
    <dbReference type="NCBI Taxonomy" id="394230"/>
    <lineage>
        <taxon>Bacteria</taxon>
        <taxon>Thermotogati</taxon>
        <taxon>Deinococcota</taxon>
        <taxon>Deinococci</taxon>
        <taxon>Deinococcales</taxon>
        <taxon>Deinococcaceae</taxon>
        <taxon>Deinococcus</taxon>
    </lineage>
</organism>
<dbReference type="SUPFAM" id="SSF82549">
    <property type="entry name" value="DAK1/DegV-like"/>
    <property type="match status" value="1"/>
</dbReference>
<accession>A0ABQ3K0M4</accession>
<dbReference type="InterPro" id="IPR012736">
    <property type="entry name" value="DhaK_1"/>
</dbReference>
<dbReference type="PROSITE" id="PS51481">
    <property type="entry name" value="DHAK"/>
    <property type="match status" value="1"/>
</dbReference>